<dbReference type="InterPro" id="IPR009003">
    <property type="entry name" value="Peptidase_S1_PA"/>
</dbReference>
<dbReference type="SUPFAM" id="SSF50494">
    <property type="entry name" value="Trypsin-like serine proteases"/>
    <property type="match status" value="1"/>
</dbReference>
<evidence type="ECO:0000313" key="2">
    <source>
        <dbReference type="EMBL" id="GIJ57201.1"/>
    </source>
</evidence>
<evidence type="ECO:0000313" key="3">
    <source>
        <dbReference type="Proteomes" id="UP000612585"/>
    </source>
</evidence>
<evidence type="ECO:0008006" key="4">
    <source>
        <dbReference type="Google" id="ProtNLM"/>
    </source>
</evidence>
<gene>
    <name evidence="2" type="ORF">Vau01_047170</name>
</gene>
<keyword evidence="3" id="KW-1185">Reference proteome</keyword>
<sequence length="465" mass="48280">MSIIGVPMSARIRHALVAVGAVVLVATASPAAAAPGGPADGPDRAKRDAADAILAGLTDRSRALLKVQEDLDRLADDIRAAAPSRRDTGLGGLIVEAEHRALRLYWRGTVPAAVSARIARAGADGLTVTVEPSRYTEAELLAEVDRMSRQPLFRGARTGQRSMVLGPKPDGSGLSAEISGLPTGTAAVSARSAVPALDSAYALDVTESAPVAFTTRMYDPFPHWGGSVVLNRASGYRCSTAFAVTGNNGASTYLLSAAHCGEGTWGSWEYLDANNSIAQFVYGSTIAAGRRTDRDVQLIQTPEGSQGAIYWGAHINPPTGDPGAYIGASIGGDSSNNVGDRICLSGSYSGTICPSNADLIRIRRLNQTITYDPPSQGVGRVTNLADAEHALGQAINGNGDSGGPVVSVRSDGRLAARGIISGMRTGAYERPCVGYVPSGRTCSMNVFFADLRSAMSLVGVHINTT</sequence>
<dbReference type="EMBL" id="BOPG01000029">
    <property type="protein sequence ID" value="GIJ57201.1"/>
    <property type="molecule type" value="Genomic_DNA"/>
</dbReference>
<feature type="chain" id="PRO_5035304672" description="Streptogrisin C" evidence="1">
    <location>
        <begin position="34"/>
        <end position="465"/>
    </location>
</feature>
<dbReference type="Gene3D" id="2.40.10.10">
    <property type="entry name" value="Trypsin-like serine proteases"/>
    <property type="match status" value="2"/>
</dbReference>
<organism evidence="2 3">
    <name type="scientific">Virgisporangium aurantiacum</name>
    <dbReference type="NCBI Taxonomy" id="175570"/>
    <lineage>
        <taxon>Bacteria</taxon>
        <taxon>Bacillati</taxon>
        <taxon>Actinomycetota</taxon>
        <taxon>Actinomycetes</taxon>
        <taxon>Micromonosporales</taxon>
        <taxon>Micromonosporaceae</taxon>
        <taxon>Virgisporangium</taxon>
    </lineage>
</organism>
<dbReference type="Proteomes" id="UP000612585">
    <property type="component" value="Unassembled WGS sequence"/>
</dbReference>
<dbReference type="InterPro" id="IPR043504">
    <property type="entry name" value="Peptidase_S1_PA_chymotrypsin"/>
</dbReference>
<comment type="caution">
    <text evidence="2">The sequence shown here is derived from an EMBL/GenBank/DDBJ whole genome shotgun (WGS) entry which is preliminary data.</text>
</comment>
<accession>A0A8J3Z8K6</accession>
<dbReference type="InterPro" id="IPR018114">
    <property type="entry name" value="TRYPSIN_HIS"/>
</dbReference>
<evidence type="ECO:0000256" key="1">
    <source>
        <dbReference type="SAM" id="SignalP"/>
    </source>
</evidence>
<dbReference type="GO" id="GO:0006508">
    <property type="term" value="P:proteolysis"/>
    <property type="evidence" value="ECO:0007669"/>
    <property type="project" value="InterPro"/>
</dbReference>
<name>A0A8J3Z8K6_9ACTN</name>
<keyword evidence="1" id="KW-0732">Signal</keyword>
<feature type="signal peptide" evidence="1">
    <location>
        <begin position="1"/>
        <end position="33"/>
    </location>
</feature>
<dbReference type="PROSITE" id="PS00134">
    <property type="entry name" value="TRYPSIN_HIS"/>
    <property type="match status" value="1"/>
</dbReference>
<dbReference type="AlphaFoldDB" id="A0A8J3Z8K6"/>
<proteinExistence type="predicted"/>
<protein>
    <recommendedName>
        <fullName evidence="4">Streptogrisin C</fullName>
    </recommendedName>
</protein>
<reference evidence="2" key="1">
    <citation type="submission" date="2021-01" db="EMBL/GenBank/DDBJ databases">
        <title>Whole genome shotgun sequence of Virgisporangium aurantiacum NBRC 16421.</title>
        <authorList>
            <person name="Komaki H."/>
            <person name="Tamura T."/>
        </authorList>
    </citation>
    <scope>NUCLEOTIDE SEQUENCE</scope>
    <source>
        <strain evidence="2">NBRC 16421</strain>
    </source>
</reference>
<dbReference type="GO" id="GO:0004252">
    <property type="term" value="F:serine-type endopeptidase activity"/>
    <property type="evidence" value="ECO:0007669"/>
    <property type="project" value="InterPro"/>
</dbReference>